<dbReference type="Proteomes" id="UP000001197">
    <property type="component" value="Chromosome 5"/>
</dbReference>
<organism evidence="1">
    <name type="scientific">Podospora anserina (strain S / ATCC MYA-4624 / DSM 980 / FGSC 10383)</name>
    <name type="common">Pleurage anserina</name>
    <dbReference type="NCBI Taxonomy" id="515849"/>
    <lineage>
        <taxon>Eukaryota</taxon>
        <taxon>Fungi</taxon>
        <taxon>Dikarya</taxon>
        <taxon>Ascomycota</taxon>
        <taxon>Pezizomycotina</taxon>
        <taxon>Sordariomycetes</taxon>
        <taxon>Sordariomycetidae</taxon>
        <taxon>Sordariales</taxon>
        <taxon>Podosporaceae</taxon>
        <taxon>Podospora</taxon>
        <taxon>Podospora anserina</taxon>
    </lineage>
</organism>
<dbReference type="RefSeq" id="XP_001904908.1">
    <property type="nucleotide sequence ID" value="XM_001904873.1"/>
</dbReference>
<evidence type="ECO:0000313" key="1">
    <source>
        <dbReference type="EMBL" id="CAP64815.1"/>
    </source>
</evidence>
<reference evidence="2" key="4">
    <citation type="submission" date="2015-04" db="EMBL/GenBank/DDBJ databases">
        <title>Maintaining two mating types: Structure of the mating type locus and its role in heterokaryosis in Podospora anserina.</title>
        <authorList>
            <person name="Grognet P."/>
            <person name="Bidard F."/>
            <person name="Kuchly C."/>
            <person name="Chan Ho Tong L."/>
            <person name="Coppin E."/>
            <person name="Ait Benkhali J."/>
            <person name="Couloux A."/>
            <person name="Wincker P."/>
            <person name="Debuchy R."/>
            <person name="Silar P."/>
        </authorList>
    </citation>
    <scope>NUCLEOTIDE SEQUENCE</scope>
</reference>
<dbReference type="VEuPathDB" id="FungiDB:PODANS_5_3655"/>
<protein>
    <submittedName>
        <fullName evidence="1">Podospora anserina S mat+ genomic DNA chromosome 5, supercontig 4</fullName>
    </submittedName>
</protein>
<dbReference type="EMBL" id="FO904940">
    <property type="protein sequence ID" value="CDP29325.1"/>
    <property type="molecule type" value="Genomic_DNA"/>
</dbReference>
<name>B2ALH7_PODAN</name>
<proteinExistence type="predicted"/>
<reference evidence="1" key="2">
    <citation type="submission" date="2008-07" db="EMBL/GenBank/DDBJ databases">
        <authorList>
            <person name="Genoscope - CEA"/>
        </authorList>
    </citation>
    <scope>NUCLEOTIDE SEQUENCE</scope>
    <source>
        <strain evidence="1">S mat+</strain>
    </source>
</reference>
<reference evidence="3" key="3">
    <citation type="journal article" date="2014" name="Genetics">
        <title>Maintaining two mating types: Structure of the mating type locus and its role in heterokaryosis in Podospora anserina.</title>
        <authorList>
            <person name="Grognet P."/>
            <person name="Bidard F."/>
            <person name="Kuchly C."/>
            <person name="Tong L.C.H."/>
            <person name="Coppin E."/>
            <person name="Benkhali J.A."/>
            <person name="Couloux A."/>
            <person name="Wincker P."/>
            <person name="Debuchy R."/>
            <person name="Silar P."/>
        </authorList>
    </citation>
    <scope>GENOME REANNOTATION</scope>
    <source>
        <strain evidence="3">S / ATCC MYA-4624 / DSM 980 / FGSC 10383</strain>
    </source>
</reference>
<dbReference type="GeneID" id="6189053"/>
<sequence length="352" mass="38588">MVYQHQLIIEGRLSCPENHPEVPDGLVLLYSYYTQKVSVAALHTGQPVTSRAVWLISHPVVTDRGLPLSVGTNATLLITFQVSTHRLIHRLVASNPPRRDVFAALVVCRCVLHAQPDLGIAPCKKGLRLCYATDHLRELQDIFTADSYIGCCALLGLTKAGHLCPASARLLLFRVGSSRQMAVTSRSNGAGFYATSMHLGDVATLCTRGKGTKWHSAQFNLSYGPVYLSWLWRPAWALPRAYTPSGSRATSLRKGSVSTHVALTLTDRKFRNGSCSWRGLVFVSTYFLSSRQRSIEPVVRKGCSSVPNIGLSQWQGRSATTPHSLFFFFFFLSGTDATEAACGRKSSLASLI</sequence>
<evidence type="ECO:0000313" key="2">
    <source>
        <dbReference type="EMBL" id="CDP29325.1"/>
    </source>
</evidence>
<dbReference type="AlphaFoldDB" id="B2ALH7"/>
<reference evidence="1 3" key="1">
    <citation type="journal article" date="2008" name="Genome Biol.">
        <title>The genome sequence of the model ascomycete fungus Podospora anserina.</title>
        <authorList>
            <person name="Espagne E."/>
            <person name="Lespinet O."/>
            <person name="Malagnac F."/>
            <person name="Da Silva C."/>
            <person name="Jaillon O."/>
            <person name="Porcel B.M."/>
            <person name="Couloux A."/>
            <person name="Aury J.-M."/>
            <person name="Segurens B."/>
            <person name="Poulain J."/>
            <person name="Anthouard V."/>
            <person name="Grossetete S."/>
            <person name="Khalili H."/>
            <person name="Coppin E."/>
            <person name="Dequard-Chablat M."/>
            <person name="Picard M."/>
            <person name="Contamine V."/>
            <person name="Arnaise S."/>
            <person name="Bourdais A."/>
            <person name="Berteaux-Lecellier V."/>
            <person name="Gautheret D."/>
            <person name="de Vries R.P."/>
            <person name="Battaglia E."/>
            <person name="Coutinho P.M."/>
            <person name="Danchin E.G.J."/>
            <person name="Henrissat B."/>
            <person name="El Khoury R."/>
            <person name="Sainsard-Chanet A."/>
            <person name="Boivin A."/>
            <person name="Pinan-Lucarre B."/>
            <person name="Sellem C.H."/>
            <person name="Debuchy R."/>
            <person name="Wincker P."/>
            <person name="Weissenbach J."/>
            <person name="Silar P."/>
        </authorList>
    </citation>
    <scope>NUCLEOTIDE SEQUENCE [LARGE SCALE GENOMIC DNA]</scope>
    <source>
        <strain evidence="3">S / ATCC MYA-4624 / DSM 980 / FGSC 10383</strain>
        <strain evidence="1">S mat+</strain>
    </source>
</reference>
<gene>
    <name evidence="1" type="ORF">PODANS_5_3655</name>
</gene>
<dbReference type="EMBL" id="CU633866">
    <property type="protein sequence ID" value="CAP64815.1"/>
    <property type="molecule type" value="Genomic_DNA"/>
</dbReference>
<accession>B2ALH7</accession>
<keyword evidence="3" id="KW-1185">Reference proteome</keyword>
<dbReference type="HOGENOM" id="CLU_787827_0_0_1"/>
<evidence type="ECO:0000313" key="3">
    <source>
        <dbReference type="Proteomes" id="UP000001197"/>
    </source>
</evidence>
<dbReference type="KEGG" id="pan:PODANSg1930"/>